<dbReference type="InterPro" id="IPR000772">
    <property type="entry name" value="Ricin_B_lectin"/>
</dbReference>
<feature type="domain" description="MAM" evidence="6">
    <location>
        <begin position="693"/>
        <end position="841"/>
    </location>
</feature>
<dbReference type="Pfam" id="PF00652">
    <property type="entry name" value="Ricin_B_lectin"/>
    <property type="match status" value="1"/>
</dbReference>
<dbReference type="PROSITE" id="PS50231">
    <property type="entry name" value="RICIN_B_LECTIN"/>
    <property type="match status" value="1"/>
</dbReference>
<feature type="repeat" description="RCC1" evidence="1">
    <location>
        <begin position="1916"/>
        <end position="1969"/>
    </location>
</feature>
<dbReference type="Proteomes" id="UP000186817">
    <property type="component" value="Unassembled WGS sequence"/>
</dbReference>
<feature type="repeat" description="PPR" evidence="2">
    <location>
        <begin position="3196"/>
        <end position="3230"/>
    </location>
</feature>
<keyword evidence="4" id="KW-1133">Transmembrane helix</keyword>
<dbReference type="InterPro" id="IPR027417">
    <property type="entry name" value="P-loop_NTPase"/>
</dbReference>
<evidence type="ECO:0000313" key="8">
    <source>
        <dbReference type="Proteomes" id="UP000186817"/>
    </source>
</evidence>
<dbReference type="OrthoDB" id="411811at2759"/>
<evidence type="ECO:0000256" key="5">
    <source>
        <dbReference type="SAM" id="SignalP"/>
    </source>
</evidence>
<dbReference type="NCBIfam" id="TIGR00756">
    <property type="entry name" value="PPR"/>
    <property type="match status" value="1"/>
</dbReference>
<feature type="domain" description="MAM" evidence="6">
    <location>
        <begin position="1544"/>
        <end position="1697"/>
    </location>
</feature>
<feature type="compositionally biased region" description="Basic residues" evidence="3">
    <location>
        <begin position="2889"/>
        <end position="2898"/>
    </location>
</feature>
<dbReference type="PANTHER" id="PTHR23282">
    <property type="entry name" value="APICAL ENDOSOMAL GLYCOPROTEIN PRECURSOR"/>
    <property type="match status" value="1"/>
</dbReference>
<feature type="chain" id="PRO_5010372362" evidence="5">
    <location>
        <begin position="35"/>
        <end position="3832"/>
    </location>
</feature>
<dbReference type="CDD" id="cd02869">
    <property type="entry name" value="PseudoU_synth_RluA_like"/>
    <property type="match status" value="1"/>
</dbReference>
<evidence type="ECO:0000256" key="1">
    <source>
        <dbReference type="PROSITE-ProRule" id="PRU00235"/>
    </source>
</evidence>
<feature type="repeat" description="PPR" evidence="2">
    <location>
        <begin position="3060"/>
        <end position="3094"/>
    </location>
</feature>
<evidence type="ECO:0000259" key="6">
    <source>
        <dbReference type="PROSITE" id="PS50060"/>
    </source>
</evidence>
<name>A0A1Q9F7G0_SYMMI</name>
<dbReference type="PROSITE" id="PS51375">
    <property type="entry name" value="PPR"/>
    <property type="match status" value="3"/>
</dbReference>
<dbReference type="PROSITE" id="PS50060">
    <property type="entry name" value="MAM_2"/>
    <property type="match status" value="9"/>
</dbReference>
<dbReference type="EMBL" id="LSRX01000001">
    <property type="protein sequence ID" value="OLQ15597.1"/>
    <property type="molecule type" value="Genomic_DNA"/>
</dbReference>
<dbReference type="Gene3D" id="3.40.50.300">
    <property type="entry name" value="P-loop containing nucleotide triphosphate hydrolases"/>
    <property type="match status" value="1"/>
</dbReference>
<dbReference type="GO" id="GO:0003723">
    <property type="term" value="F:RNA binding"/>
    <property type="evidence" value="ECO:0007669"/>
    <property type="project" value="InterPro"/>
</dbReference>
<dbReference type="SUPFAM" id="SSF50370">
    <property type="entry name" value="Ricin B-like lectins"/>
    <property type="match status" value="1"/>
</dbReference>
<dbReference type="Pfam" id="PF00629">
    <property type="entry name" value="MAM"/>
    <property type="match status" value="7"/>
</dbReference>
<dbReference type="PANTHER" id="PTHR23282:SF101">
    <property type="entry name" value="MAM DOMAIN-CONTAINING PROTEIN"/>
    <property type="match status" value="1"/>
</dbReference>
<dbReference type="InterPro" id="IPR006145">
    <property type="entry name" value="PsdUridine_synth_RsuA/RluA"/>
</dbReference>
<feature type="region of interest" description="Disordered" evidence="3">
    <location>
        <begin position="2787"/>
        <end position="2920"/>
    </location>
</feature>
<protein>
    <submittedName>
        <fullName evidence="7">Pentatricopeptide repeat-containing protein, chloroplastic</fullName>
    </submittedName>
</protein>
<dbReference type="SUPFAM" id="SSF55120">
    <property type="entry name" value="Pseudouridine synthase"/>
    <property type="match status" value="1"/>
</dbReference>
<feature type="domain" description="MAM" evidence="6">
    <location>
        <begin position="1010"/>
        <end position="1147"/>
    </location>
</feature>
<feature type="transmembrane region" description="Helical" evidence="4">
    <location>
        <begin position="2388"/>
        <end position="2406"/>
    </location>
</feature>
<feature type="signal peptide" evidence="5">
    <location>
        <begin position="1"/>
        <end position="34"/>
    </location>
</feature>
<feature type="compositionally biased region" description="Basic and acidic residues" evidence="3">
    <location>
        <begin position="2835"/>
        <end position="2854"/>
    </location>
</feature>
<dbReference type="SUPFAM" id="SSF49899">
    <property type="entry name" value="Concanavalin A-like lectins/glucanases"/>
    <property type="match status" value="9"/>
</dbReference>
<keyword evidence="5" id="KW-0732">Signal</keyword>
<dbReference type="Gene3D" id="2.130.10.30">
    <property type="entry name" value="Regulator of chromosome condensation 1/beta-lactamase-inhibitor protein II"/>
    <property type="match status" value="2"/>
</dbReference>
<proteinExistence type="predicted"/>
<dbReference type="GO" id="GO:0016020">
    <property type="term" value="C:membrane"/>
    <property type="evidence" value="ECO:0007669"/>
    <property type="project" value="InterPro"/>
</dbReference>
<feature type="transmembrane region" description="Helical" evidence="4">
    <location>
        <begin position="2418"/>
        <end position="2440"/>
    </location>
</feature>
<comment type="caution">
    <text evidence="7">The sequence shown here is derived from an EMBL/GenBank/DDBJ whole genome shotgun (WGS) entry which is preliminary data.</text>
</comment>
<keyword evidence="4" id="KW-0472">Membrane</keyword>
<reference evidence="7 8" key="1">
    <citation type="submission" date="2016-02" db="EMBL/GenBank/DDBJ databases">
        <title>Genome analysis of coral dinoflagellate symbionts highlights evolutionary adaptations to a symbiotic lifestyle.</title>
        <authorList>
            <person name="Aranda M."/>
            <person name="Li Y."/>
            <person name="Liew Y.J."/>
            <person name="Baumgarten S."/>
            <person name="Simakov O."/>
            <person name="Wilson M."/>
            <person name="Piel J."/>
            <person name="Ashoor H."/>
            <person name="Bougouffa S."/>
            <person name="Bajic V.B."/>
            <person name="Ryu T."/>
            <person name="Ravasi T."/>
            <person name="Bayer T."/>
            <person name="Micklem G."/>
            <person name="Kim H."/>
            <person name="Bhak J."/>
            <person name="Lajeunesse T.C."/>
            <person name="Voolstra C.R."/>
        </authorList>
    </citation>
    <scope>NUCLEOTIDE SEQUENCE [LARGE SCALE GENOMIC DNA]</scope>
    <source>
        <strain evidence="7 8">CCMP2467</strain>
    </source>
</reference>
<dbReference type="Gene3D" id="3.30.2350.10">
    <property type="entry name" value="Pseudouridine synthase"/>
    <property type="match status" value="1"/>
</dbReference>
<dbReference type="InterPro" id="IPR002885">
    <property type="entry name" value="PPR_rpt"/>
</dbReference>
<evidence type="ECO:0000313" key="7">
    <source>
        <dbReference type="EMBL" id="OLQ15597.1"/>
    </source>
</evidence>
<dbReference type="InterPro" id="IPR000408">
    <property type="entry name" value="Reg_chr_condens"/>
</dbReference>
<dbReference type="Pfam" id="PF00849">
    <property type="entry name" value="PseudoU_synth_2"/>
    <property type="match status" value="1"/>
</dbReference>
<feature type="compositionally biased region" description="Acidic residues" evidence="3">
    <location>
        <begin position="2793"/>
        <end position="2802"/>
    </location>
</feature>
<feature type="compositionally biased region" description="Acidic residues" evidence="3">
    <location>
        <begin position="2811"/>
        <end position="2825"/>
    </location>
</feature>
<dbReference type="CDD" id="cd06263">
    <property type="entry name" value="MAM"/>
    <property type="match status" value="3"/>
</dbReference>
<keyword evidence="8" id="KW-1185">Reference proteome</keyword>
<dbReference type="GO" id="GO:0009982">
    <property type="term" value="F:pseudouridine synthase activity"/>
    <property type="evidence" value="ECO:0007669"/>
    <property type="project" value="InterPro"/>
</dbReference>
<sequence>MTANNFHVCSTCCGTLLAALQILLLVVPLQSSSTADTLTCSFESDTCFWETYGFSAWQRQSGQYRPSFGPHGASEGQLFLRLTASPQNIPLKDFEAVSGFFENKDGSLEQLLFDYYLFHQLPSAPDMGSLVLQFLDGDTSAWTDLWSASSVEGADWVPAAVDLPAHAVRVRFIGTTGRSPYTSIGLDALRVNVLAPTSSTSLDVVSTTSTAPTLTSTTTVPGYEMLGCDFEDDSCGWVCQSFTGTIVPFQLLDIDGWCMAYSLDSLFSRASVHMSPCQASSDVQRWYMLNGGYIRLSSGDCLDHDIDTGNLQPWTCHGGTNQQWYRDDALRLRSLHDHRCVEHNRDSHDLVLSSCTSASTQKFNTVELPDGVVTPSCAWNQISGSTPSAHTGPSAAFSGSRYIYLEASGWNHPSQEFTLESPVFEEGNGFSRWVYFSYHMYIDAMGSLKLQSYNGTNWTTEWALFGDQGDAWHQAFVALPDSTQAVRFLGKTGGTFRGDISLDAVGTSSSSSTFTTSTMTTTTSTTTLLDFSEMACGFETGLCFWAGSEAWLITEQPVPSLQSGPNAAFEGKRYVFLRAEGNLPEKEFFLESFGFLNSAGALRHMHFSYFLFRLDSGSLIHDVGSLTLQSWDGTSWIDLWTPGVAQATQWQRAVVPVPATASRLRFRAVTGTTVYSNIALDAVATALPGYDTLDCGFETDTCGYYAAVAGEAWLRQTGRKPSSSTGPSSASEGQYYMFVEASAYTTKPKTLILDSPFFTQGDGEWRVLSFSYHMYSSVKGTMGSLELQQYNGEWAVLWSVSGTQGDMWHRVNVSLPEDTQAVRFLGTTLGNYRGDIAIDDVKTLTMVPTTSTTTARVHSFGDVSCGFESDTCEWKADEAWKRVADSNAGPPRTVGRHYMYLDARGHKDNVTEFVLESARFMPADDVDFDRYLHFSYHLFGNVEDSLILLAWDGTNWTAAWSESGQQLHAWRKATVYLQNTTEILRFVAVARGGPGSLIAIDEVRTGYEVVACDFETDACGWVADGHYMYVAASASDEPNKEFKLESANFSRGDGSPRHFYFSYHLDAGNVASLVLQSWDGADWSNLWYRHGSAGDVWHLAHPQLPPTTKALRFVGIIRRNSSGVAANIAIDTLRTGEQDYDSISCGFEADACGWESLNWQRTSGSEAPTITGPSAASSDSLFMLGSRWAVLESMVFSESSRVARGLRFSYHIYHVLYDVAPMASLPSDARRVRFIAEGPSLYDVGLDDVVAIPDVPHDVVACSFEDHSCGWMAVGDKGWLRSTGSTPSWLTGPPAAYGGSYYLYVEASGSNSPDKEFVLESVPFSRGHGLERHIYFTYHMHGRTMGNLALQSWDGEAWTTDWYRSGSQSDVWHHARVRLPAEAQSLRFLATTGTSWASDIAIDHVQTALRIEDLSCDFGRQGCWWFEPFDSHDLPGQSSMPEGAALVLIESAHIISEAAEGMFLLHFQKPGPVLQVQRLVGTGHWVNLPTEALFSIPPWRQMMGPIPTGTRALRLLAAVNRSEDVTLGTLEAKTGAFVAQLEDVYCGFEGDTCKWSGAWSTTSAARAGLSAWRGDSFAYVSLAEWGRFGQLRKEVSLQSPFFPETDAKIFLGFAYRMRGYRGYRLRVDVWSRGRWKKRWGKKGSQGNAWQQVKLGLPEATTAVRFTASTTIVGKIGSLAEVEIAVDDVFIWQQQANRAVPAAMALIAGTNHQCALAAGMLKCWGDNSRGQLGYGNTENLGDDPLEVGLQQPTVDLDGEEGPSNAGVTAAGGSSARRAMQRSVMRWPVAPITRAPSFEGGPVKCFGQNLHGQLGLGTATNSHGDRPGHMGDKLSALNLGQFRIQQLAAGGMQSCALSMEGNVTCWGRLIDPSAFLGVRNVGKAPDEMGPGLPRTQLSEPATQITVRQSHACLRLESGKVVCFGSSDSGQLGSGEMQDRGLDQPVELDLGSGLSAQQVAAGKSHSCAVLADDSLKCWGSDVSGQLGRGSVETIGDNAGEMGDNLPPVQVGRVQGVSLGGDYTCALRLSDDLVSYGLNRYGEMGLGTLDVVGDESTEIAGALVRRDRGLAGGALQRYLGSRELPAEDGADQQHEIGNMTGKAAGRVLTELAQGTLGKDTWNATVPDDILAGNIRDEDLLAIASHGIASERTLQRLVLGIVAWKHRGVLEGEADRRSLPKADYLVEVANTARSALELEESLQKAEGEDSLLCRAGHSLRLKADELLPEVCGETERLDLGLFTARPGLWGLLNQSVPVIWLTQLALWPELMSKFLQMIRCMSVREDFGDAPVTVQRLRSHPDVVCWQDEHLPKATIAMVGLVLWCLGTPLLLFLRIWSLHDRQEPRNRRRYGYFIQGLEPNYWYWELAVKRLDIGLMLLIASTTIANDDKAKLLLFALISGMQLAVTSWVKPYDNSQAEVLDFLEFLLLGARFLLFTIVAMLLIFFPSGGTVWVWSVSLLSMLVSAVVYSALHIIAQALRNVAGQMEAQPASLEQEQKIVISDLSHVSRRFINSDGVLDKLRQSTAAILLPFLQPDSHLAFFWSLNADAPAIITRKSQIQGYRHRLQRSWLAKISTFLLRSSVAYQKEAVSKAYHDFIELWLSHFQGGNIPNVNVLCALAVACRALPDNVAHSVLRDVWKRETQNLVKEREMRWQVLADDFAKAVQMFALLRKDDANELVRSTEDLLKSSTQTDDSNPEVSVMEGLTSEDDTLDFDTLLDAGTAFFDTDSPAKEAVLANTSISQYLFAQAAYRSVLQIHKDLPPGSILVFVTGRQEVHRLCRMLQQWQMRASKHGDEAEGEAEEEAEEKERPLELEASDDEGNAESDAEPGDLQKPPAEPAEHPRDSMQGDGSKADAKLARRSPKKAKGKKRKAPESLPSDSARDVEKGGGPTAKKRRRKAKKIKEAVGDTNSKEGQGEETEAAQEEMPELSFALGEEDTVLLEAEAQAEDAKDRELRNQRKVRMTRLDKSRTAGGVFKGAGFGEGPLRVLPLYAHPSSATRRLLELGSGDLQKVEAIVADSLAVWRRPRLCTTALRSLRRGGQVACDLQAAVLDSLLQQSVEVNAIHYNTVLQTCRRDGSWQMAVSLLQQMTWTSIQPDEISFNELLGAFAAAVSWQRALAVLLTSSKCGTVGFNSVARACQRSGQWQLALCVFSLLPTTRTSPDVVSYGLMMDAQSAGGHWEMAVDTLQHMWDVAIAPDLLCCTSAIKACAQHGQWEAAVYVLVDMSREQVLPDLVSYTAALRACPWRAWPFAVDLIRRLSQGLTPDIIAFNAALVAVSGSWRASCQLLRQMCTQSIRRDIITGSMLITAFSSGSMWPLSFQVLLWSRRQSSSALGALPAEHWRVTLQQQQLVPQDVATHSILMKSFSKAEEWPWSLYAFDKMEATSVQPDAISWQNKLEVLQKTGQWADVLRVARECSEMAQADAVFPAIGTMAKQLVEDPVAIHSGLVHALGALEQTTPQDVSSFWWSCAMLGAGAAANPGALIASSLRELPRMSSEGLLATAWGASGSAFGSAGLLLQIQEEATHRLQLGLPMPTPDVLGIIAACKFAGCVRAGFLQAVERQLRGCVEEVGGTSLSSVKGSKRMRSSSPCVVMEMTDRAVLFKPPGWEVYDGNLQKRQLRVFAQETWGESILKDPSCNYGFLHRLDVPNSGLLLVAKSHRAYCDLQVQLSAGQLVRDYLVLSRGRAPCSWRAITASVQRGAGDVRSRCGGRGRPSATQLWRLGSETAQIGATSLLKLRIVTGRQHQIRCHLAHVGLPTVCDALYTSLSTFEADLSFSPRNWLHRYRLAFLNAGGRECEVILPIPHDLKMSLDALPQLLEAYRLFVESAAEGV</sequence>
<feature type="domain" description="MAM" evidence="6">
    <location>
        <begin position="863"/>
        <end position="1014"/>
    </location>
</feature>
<feature type="transmembrane region" description="Helical" evidence="4">
    <location>
        <begin position="2309"/>
        <end position="2332"/>
    </location>
</feature>
<feature type="domain" description="MAM" evidence="6">
    <location>
        <begin position="1143"/>
        <end position="1184"/>
    </location>
</feature>
<gene>
    <name evidence="7" type="ORF">AK812_SmicGene27</name>
</gene>
<feature type="transmembrane region" description="Helical" evidence="4">
    <location>
        <begin position="2447"/>
        <end position="2467"/>
    </location>
</feature>
<feature type="repeat" description="RCC1" evidence="1">
    <location>
        <begin position="1970"/>
        <end position="2026"/>
    </location>
</feature>
<dbReference type="InterPro" id="IPR020103">
    <property type="entry name" value="PsdUridine_synth_cat_dom_sf"/>
</dbReference>
<dbReference type="Gene3D" id="2.60.120.200">
    <property type="match status" value="8"/>
</dbReference>
<dbReference type="InterPro" id="IPR000998">
    <property type="entry name" value="MAM_dom"/>
</dbReference>
<dbReference type="SUPFAM" id="SSF50985">
    <property type="entry name" value="RCC1/BLIP-II"/>
    <property type="match status" value="1"/>
</dbReference>
<feature type="repeat" description="PPR" evidence="2">
    <location>
        <begin position="3161"/>
        <end position="3195"/>
    </location>
</feature>
<dbReference type="SMART" id="SM00137">
    <property type="entry name" value="MAM"/>
    <property type="match status" value="3"/>
</dbReference>
<dbReference type="Pfam" id="PF13812">
    <property type="entry name" value="PPR_3"/>
    <property type="match status" value="2"/>
</dbReference>
<evidence type="ECO:0000256" key="2">
    <source>
        <dbReference type="PROSITE-ProRule" id="PRU00708"/>
    </source>
</evidence>
<dbReference type="PROSITE" id="PS50012">
    <property type="entry name" value="RCC1_3"/>
    <property type="match status" value="3"/>
</dbReference>
<organism evidence="7 8">
    <name type="scientific">Symbiodinium microadriaticum</name>
    <name type="common">Dinoflagellate</name>
    <name type="synonym">Zooxanthella microadriatica</name>
    <dbReference type="NCBI Taxonomy" id="2951"/>
    <lineage>
        <taxon>Eukaryota</taxon>
        <taxon>Sar</taxon>
        <taxon>Alveolata</taxon>
        <taxon>Dinophyceae</taxon>
        <taxon>Suessiales</taxon>
        <taxon>Symbiodiniaceae</taxon>
        <taxon>Symbiodinium</taxon>
    </lineage>
</organism>
<evidence type="ECO:0000256" key="3">
    <source>
        <dbReference type="SAM" id="MobiDB-lite"/>
    </source>
</evidence>
<dbReference type="Pfam" id="PF13540">
    <property type="entry name" value="RCC1_2"/>
    <property type="match status" value="1"/>
</dbReference>
<feature type="domain" description="MAM" evidence="6">
    <location>
        <begin position="534"/>
        <end position="697"/>
    </location>
</feature>
<feature type="domain" description="MAM" evidence="6">
    <location>
        <begin position="379"/>
        <end position="505"/>
    </location>
</feature>
<keyword evidence="4" id="KW-0812">Transmembrane</keyword>
<feature type="domain" description="MAM" evidence="6">
    <location>
        <begin position="38"/>
        <end position="191"/>
    </location>
</feature>
<dbReference type="InterPro" id="IPR035992">
    <property type="entry name" value="Ricin_B-like_lectins"/>
</dbReference>
<dbReference type="InterPro" id="IPR009091">
    <property type="entry name" value="RCC1/BLIP-II"/>
</dbReference>
<feature type="compositionally biased region" description="Basic and acidic residues" evidence="3">
    <location>
        <begin position="2899"/>
        <end position="2912"/>
    </location>
</feature>
<dbReference type="InterPro" id="IPR011990">
    <property type="entry name" value="TPR-like_helical_dom_sf"/>
</dbReference>
<dbReference type="Gene3D" id="2.80.10.50">
    <property type="match status" value="1"/>
</dbReference>
<dbReference type="InterPro" id="IPR051560">
    <property type="entry name" value="MAM_domain-containing"/>
</dbReference>
<feature type="domain" description="MAM" evidence="6">
    <location>
        <begin position="1260"/>
        <end position="1418"/>
    </location>
</feature>
<dbReference type="GO" id="GO:0001522">
    <property type="term" value="P:pseudouridine synthesis"/>
    <property type="evidence" value="ECO:0007669"/>
    <property type="project" value="InterPro"/>
</dbReference>
<dbReference type="Gene3D" id="1.25.40.10">
    <property type="entry name" value="Tetratricopeptide repeat domain"/>
    <property type="match status" value="3"/>
</dbReference>
<evidence type="ECO:0000256" key="4">
    <source>
        <dbReference type="SAM" id="Phobius"/>
    </source>
</evidence>
<dbReference type="InterPro" id="IPR013320">
    <property type="entry name" value="ConA-like_dom_sf"/>
</dbReference>
<feature type="repeat" description="RCC1" evidence="1">
    <location>
        <begin position="1799"/>
        <end position="1858"/>
    </location>
</feature>
<feature type="compositionally biased region" description="Basic residues" evidence="3">
    <location>
        <begin position="2855"/>
        <end position="2868"/>
    </location>
</feature>
<accession>A0A1Q9F7G0</accession>